<evidence type="ECO:0000313" key="3">
    <source>
        <dbReference type="Proteomes" id="UP001501666"/>
    </source>
</evidence>
<feature type="region of interest" description="Disordered" evidence="1">
    <location>
        <begin position="63"/>
        <end position="89"/>
    </location>
</feature>
<evidence type="ECO:0000313" key="2">
    <source>
        <dbReference type="EMBL" id="GAA2695647.1"/>
    </source>
</evidence>
<dbReference type="EMBL" id="BAAATE010000041">
    <property type="protein sequence ID" value="GAA2695647.1"/>
    <property type="molecule type" value="Genomic_DNA"/>
</dbReference>
<feature type="compositionally biased region" description="Basic residues" evidence="1">
    <location>
        <begin position="1"/>
        <end position="11"/>
    </location>
</feature>
<protein>
    <submittedName>
        <fullName evidence="2">Uncharacterized protein</fullName>
    </submittedName>
</protein>
<dbReference type="Proteomes" id="UP001501666">
    <property type="component" value="Unassembled WGS sequence"/>
</dbReference>
<accession>A0ABP6FPN9</accession>
<organism evidence="2 3">
    <name type="scientific">Nonomuraea recticatena</name>
    <dbReference type="NCBI Taxonomy" id="46178"/>
    <lineage>
        <taxon>Bacteria</taxon>
        <taxon>Bacillati</taxon>
        <taxon>Actinomycetota</taxon>
        <taxon>Actinomycetes</taxon>
        <taxon>Streptosporangiales</taxon>
        <taxon>Streptosporangiaceae</taxon>
        <taxon>Nonomuraea</taxon>
    </lineage>
</organism>
<feature type="region of interest" description="Disordered" evidence="1">
    <location>
        <begin position="1"/>
        <end position="21"/>
    </location>
</feature>
<proteinExistence type="predicted"/>
<comment type="caution">
    <text evidence="2">The sequence shown here is derived from an EMBL/GenBank/DDBJ whole genome shotgun (WGS) entry which is preliminary data.</text>
</comment>
<name>A0ABP6FPN9_9ACTN</name>
<feature type="compositionally biased region" description="Basic and acidic residues" evidence="1">
    <location>
        <begin position="76"/>
        <end position="86"/>
    </location>
</feature>
<reference evidence="3" key="1">
    <citation type="journal article" date="2019" name="Int. J. Syst. Evol. Microbiol.">
        <title>The Global Catalogue of Microorganisms (GCM) 10K type strain sequencing project: providing services to taxonomists for standard genome sequencing and annotation.</title>
        <authorList>
            <consortium name="The Broad Institute Genomics Platform"/>
            <consortium name="The Broad Institute Genome Sequencing Center for Infectious Disease"/>
            <person name="Wu L."/>
            <person name="Ma J."/>
        </authorList>
    </citation>
    <scope>NUCLEOTIDE SEQUENCE [LARGE SCALE GENOMIC DNA]</scope>
    <source>
        <strain evidence="3">JCM 6835</strain>
    </source>
</reference>
<keyword evidence="3" id="KW-1185">Reference proteome</keyword>
<feature type="compositionally biased region" description="Basic residues" evidence="1">
    <location>
        <begin position="65"/>
        <end position="75"/>
    </location>
</feature>
<gene>
    <name evidence="2" type="ORF">GCM10010412_088670</name>
</gene>
<sequence>MEERRQQHRNSRQPWTDEDDQRLKELAAAPGASITRLMEHFGRSRASIEARLPRVGVEAALPYRARSRRAGRPRGTRGDGGADRTSPRRVAVQLCHRLAGRRIGKGVIPDRT</sequence>
<evidence type="ECO:0000256" key="1">
    <source>
        <dbReference type="SAM" id="MobiDB-lite"/>
    </source>
</evidence>